<feature type="domain" description="CheC-like protein" evidence="3">
    <location>
        <begin position="289"/>
        <end position="325"/>
    </location>
</feature>
<dbReference type="PANTHER" id="PTHR43693:SF1">
    <property type="entry name" value="PROTEIN PHOSPHATASE CHEZ"/>
    <property type="match status" value="1"/>
</dbReference>
<evidence type="ECO:0000256" key="2">
    <source>
        <dbReference type="ARBA" id="ARBA00022801"/>
    </source>
</evidence>
<dbReference type="AlphaFoldDB" id="A0A9R1CRA8"/>
<dbReference type="Pfam" id="PF04509">
    <property type="entry name" value="CheC"/>
    <property type="match status" value="2"/>
</dbReference>
<dbReference type="EMBL" id="JAHLKM010000002">
    <property type="protein sequence ID" value="MCQ4332373.1"/>
    <property type="molecule type" value="Genomic_DNA"/>
</dbReference>
<dbReference type="InterPro" id="IPR028976">
    <property type="entry name" value="CheC-like_sf"/>
</dbReference>
<keyword evidence="1" id="KW-0145">Chemotaxis</keyword>
<dbReference type="GO" id="GO:0006935">
    <property type="term" value="P:chemotaxis"/>
    <property type="evidence" value="ECO:0007669"/>
    <property type="project" value="UniProtKB-KW"/>
</dbReference>
<dbReference type="InterPro" id="IPR007597">
    <property type="entry name" value="CheC"/>
</dbReference>
<gene>
    <name evidence="4" type="ORF">KM295_02500</name>
</gene>
<evidence type="ECO:0000256" key="1">
    <source>
        <dbReference type="ARBA" id="ARBA00022500"/>
    </source>
</evidence>
<dbReference type="PANTHER" id="PTHR43693">
    <property type="entry name" value="PROTEIN PHOSPHATASE CHEZ"/>
    <property type="match status" value="1"/>
</dbReference>
<organism evidence="4 5">
    <name type="scientific">Natronomonas aquatica</name>
    <dbReference type="NCBI Taxonomy" id="2841590"/>
    <lineage>
        <taxon>Archaea</taxon>
        <taxon>Methanobacteriati</taxon>
        <taxon>Methanobacteriota</taxon>
        <taxon>Stenosarchaea group</taxon>
        <taxon>Halobacteria</taxon>
        <taxon>Halobacteriales</taxon>
        <taxon>Natronomonadaceae</taxon>
        <taxon>Natronomonas</taxon>
    </lineage>
</organism>
<dbReference type="RefSeq" id="WP_256028296.1">
    <property type="nucleotide sequence ID" value="NZ_JAHLKM010000002.1"/>
</dbReference>
<sequence length="398" mass="43190">MQIDIDSLETYNTLARDGAQSAAESLSQLTGIDTHVEVTNVSLMTPGDLEYEYVGSEFSGVRIELGGALTGETLLTFDEAARSVIAGTLAPEEPTDIRRSSIEEVGNIMTSGFIDGWADHLQTTIDISPPTFLSGSGADVLAASAAAEDEQVFVFRSRVESAAESIDFHILFVPERDSLIEALGPTGEESVSFEKLEVFNEMTKHGAEQAAENITTMTGLETDVEVNRMSFVPIDDVPATVGDRRYIGTVMEYTGKPSGYLAILFDQPSAEAVVDALVPMETEGEWSEMEQSAVKELGNIMTSGFIDGWANVLESSIDHSPPEFVSDMGSSIMSPIVGRMARTQEHAFLLDSMIHTDGDGAFHCEILALPDESELREVLRELLVERADRTQVDPSEVF</sequence>
<evidence type="ECO:0000259" key="3">
    <source>
        <dbReference type="Pfam" id="PF04509"/>
    </source>
</evidence>
<evidence type="ECO:0000313" key="5">
    <source>
        <dbReference type="Proteomes" id="UP001139494"/>
    </source>
</evidence>
<dbReference type="GO" id="GO:0016787">
    <property type="term" value="F:hydrolase activity"/>
    <property type="evidence" value="ECO:0007669"/>
    <property type="project" value="UniProtKB-KW"/>
</dbReference>
<feature type="domain" description="CheC-like protein" evidence="3">
    <location>
        <begin position="101"/>
        <end position="133"/>
    </location>
</feature>
<accession>A0A9R1CRA8</accession>
<dbReference type="SUPFAM" id="SSF103039">
    <property type="entry name" value="CheC-like"/>
    <property type="match status" value="2"/>
</dbReference>
<reference evidence="4" key="1">
    <citation type="journal article" date="2023" name="Front. Microbiol.">
        <title>Genomic-based phylogenetic and metabolic analyses of the genus Natronomonas, and description of Natronomonas aquatica sp. nov.</title>
        <authorList>
            <person name="Garcia-Roldan A."/>
            <person name="Duran-Viseras A."/>
            <person name="de la Haba R.R."/>
            <person name="Corral P."/>
            <person name="Sanchez-Porro C."/>
            <person name="Ventosa A."/>
        </authorList>
    </citation>
    <scope>NUCLEOTIDE SEQUENCE</scope>
    <source>
        <strain evidence="4">F2-12</strain>
    </source>
</reference>
<name>A0A9R1CRA8_9EURY</name>
<evidence type="ECO:0000313" key="4">
    <source>
        <dbReference type="EMBL" id="MCQ4332373.1"/>
    </source>
</evidence>
<keyword evidence="2" id="KW-0378">Hydrolase</keyword>
<protein>
    <submittedName>
        <fullName evidence="4">Chemotaxis protein CheC</fullName>
    </submittedName>
</protein>
<keyword evidence="5" id="KW-1185">Reference proteome</keyword>
<dbReference type="InterPro" id="IPR050992">
    <property type="entry name" value="CheZ_family_phosphatases"/>
</dbReference>
<comment type="caution">
    <text evidence="4">The sequence shown here is derived from an EMBL/GenBank/DDBJ whole genome shotgun (WGS) entry which is preliminary data.</text>
</comment>
<dbReference type="Gene3D" id="3.40.1550.10">
    <property type="entry name" value="CheC-like"/>
    <property type="match status" value="2"/>
</dbReference>
<proteinExistence type="predicted"/>
<dbReference type="CDD" id="cd17911">
    <property type="entry name" value="CheC_ClassIII"/>
    <property type="match status" value="2"/>
</dbReference>
<dbReference type="Proteomes" id="UP001139494">
    <property type="component" value="Unassembled WGS sequence"/>
</dbReference>